<feature type="compositionally biased region" description="Basic residues" evidence="1">
    <location>
        <begin position="76"/>
        <end position="94"/>
    </location>
</feature>
<reference evidence="2" key="1">
    <citation type="journal article" date="2012" name="Nat. Biotechnol.">
        <title>Draft genome sequence of pigeonpea (Cajanus cajan), an orphan legume crop of resource-poor farmers.</title>
        <authorList>
            <person name="Varshney R.K."/>
            <person name="Chen W."/>
            <person name="Li Y."/>
            <person name="Bharti A.K."/>
            <person name="Saxena R.K."/>
            <person name="Schlueter J.A."/>
            <person name="Donoghue M.T."/>
            <person name="Azam S."/>
            <person name="Fan G."/>
            <person name="Whaley A.M."/>
            <person name="Farmer A.D."/>
            <person name="Sheridan J."/>
            <person name="Iwata A."/>
            <person name="Tuteja R."/>
            <person name="Penmetsa R.V."/>
            <person name="Wu W."/>
            <person name="Upadhyaya H.D."/>
            <person name="Yang S.P."/>
            <person name="Shah T."/>
            <person name="Saxena K.B."/>
            <person name="Michael T."/>
            <person name="McCombie W.R."/>
            <person name="Yang B."/>
            <person name="Zhang G."/>
            <person name="Yang H."/>
            <person name="Wang J."/>
            <person name="Spillane C."/>
            <person name="Cook D.R."/>
            <person name="May G.D."/>
            <person name="Xu X."/>
            <person name="Jackson S.A."/>
        </authorList>
    </citation>
    <scope>NUCLEOTIDE SEQUENCE [LARGE SCALE GENOMIC DNA]</scope>
</reference>
<dbReference type="EMBL" id="KQ483704">
    <property type="protein sequence ID" value="KYP42693.1"/>
    <property type="molecule type" value="Genomic_DNA"/>
</dbReference>
<protein>
    <submittedName>
        <fullName evidence="2">Uncharacterized protein</fullName>
    </submittedName>
</protein>
<organism evidence="2 3">
    <name type="scientific">Cajanus cajan</name>
    <name type="common">Pigeon pea</name>
    <name type="synonym">Cajanus indicus</name>
    <dbReference type="NCBI Taxonomy" id="3821"/>
    <lineage>
        <taxon>Eukaryota</taxon>
        <taxon>Viridiplantae</taxon>
        <taxon>Streptophyta</taxon>
        <taxon>Embryophyta</taxon>
        <taxon>Tracheophyta</taxon>
        <taxon>Spermatophyta</taxon>
        <taxon>Magnoliopsida</taxon>
        <taxon>eudicotyledons</taxon>
        <taxon>Gunneridae</taxon>
        <taxon>Pentapetalae</taxon>
        <taxon>rosids</taxon>
        <taxon>fabids</taxon>
        <taxon>Fabales</taxon>
        <taxon>Fabaceae</taxon>
        <taxon>Papilionoideae</taxon>
        <taxon>50 kb inversion clade</taxon>
        <taxon>NPAAA clade</taxon>
        <taxon>indigoferoid/millettioid clade</taxon>
        <taxon>Phaseoleae</taxon>
        <taxon>Cajanus</taxon>
    </lineage>
</organism>
<dbReference type="Gramene" id="C.cajan_35936.t">
    <property type="protein sequence ID" value="C.cajan_35936.t"/>
    <property type="gene ID" value="C.cajan_35936"/>
</dbReference>
<feature type="region of interest" description="Disordered" evidence="1">
    <location>
        <begin position="237"/>
        <end position="267"/>
    </location>
</feature>
<dbReference type="AlphaFoldDB" id="A0A151RJM3"/>
<sequence length="267" mass="30241">MNLKAKYGWSDKSFTKLLELLKLMLPKDNTLPDRHYEAKKFCQNRHMDTQPSTASQGSPAAQGSPAPIVPTSQATSKKKRKSTRMKSLARKRMKGPKFSLDVDPTTRIVSGPNKAQFSSYLGTLARDNISILVPFWKEVPQTTKNMIWQDILGVYDISDTNILKSKMLSSVATKFRQHKSYLTKEWVHGKYKGKSRCDEYNIDPEEWEKFKEIRNDPSWKITGKVSSFNTPLSIMEGGTPSLKEEAIQSGASEDVVIDPPPPPPRHR</sequence>
<evidence type="ECO:0000313" key="2">
    <source>
        <dbReference type="EMBL" id="KYP42693.1"/>
    </source>
</evidence>
<feature type="compositionally biased region" description="Polar residues" evidence="1">
    <location>
        <begin position="49"/>
        <end position="61"/>
    </location>
</feature>
<evidence type="ECO:0000313" key="3">
    <source>
        <dbReference type="Proteomes" id="UP000075243"/>
    </source>
</evidence>
<proteinExistence type="predicted"/>
<feature type="compositionally biased region" description="Pro residues" evidence="1">
    <location>
        <begin position="258"/>
        <end position="267"/>
    </location>
</feature>
<accession>A0A151RJM3</accession>
<gene>
    <name evidence="2" type="ORF">KK1_035879</name>
</gene>
<feature type="region of interest" description="Disordered" evidence="1">
    <location>
        <begin position="47"/>
        <end position="94"/>
    </location>
</feature>
<evidence type="ECO:0000256" key="1">
    <source>
        <dbReference type="SAM" id="MobiDB-lite"/>
    </source>
</evidence>
<keyword evidence="3" id="KW-1185">Reference proteome</keyword>
<name>A0A151RJM3_CAJCA</name>
<dbReference type="PANTHER" id="PTHR33018:SF34">
    <property type="entry name" value="OS02G0472350 PROTEIN"/>
    <property type="match status" value="1"/>
</dbReference>
<dbReference type="Proteomes" id="UP000075243">
    <property type="component" value="Unassembled WGS sequence"/>
</dbReference>
<dbReference type="PANTHER" id="PTHR33018">
    <property type="entry name" value="OS10G0338966 PROTEIN-RELATED"/>
    <property type="match status" value="1"/>
</dbReference>